<evidence type="ECO:0000313" key="1">
    <source>
        <dbReference type="EMBL" id="KMK50403.1"/>
    </source>
</evidence>
<keyword evidence="2" id="KW-1185">Reference proteome</keyword>
<protein>
    <submittedName>
        <fullName evidence="1">Uncharacterized protein</fullName>
    </submittedName>
</protein>
<dbReference type="PATRIC" id="fig|67855.3.peg.264"/>
<dbReference type="AlphaFoldDB" id="A0A0J5P1L5"/>
<proteinExistence type="predicted"/>
<accession>A0A0J5P1L5</accession>
<reference evidence="1 2" key="1">
    <citation type="submission" date="2014-12" db="EMBL/GenBank/DDBJ databases">
        <title>Reclassification of Actinobacillus muris as Muribacter muris.</title>
        <authorList>
            <person name="Christensen H."/>
            <person name="Nicklas W."/>
            <person name="Bisgaard M."/>
        </authorList>
    </citation>
    <scope>NUCLEOTIDE SEQUENCE [LARGE SCALE GENOMIC DNA]</scope>
    <source>
        <strain evidence="1 2">Ackerman80-443D</strain>
    </source>
</reference>
<comment type="caution">
    <text evidence="1">The sequence shown here is derived from an EMBL/GenBank/DDBJ whole genome shotgun (WGS) entry which is preliminary data.</text>
</comment>
<dbReference type="EMBL" id="JWIZ01000126">
    <property type="protein sequence ID" value="KMK50403.1"/>
    <property type="molecule type" value="Genomic_DNA"/>
</dbReference>
<name>A0A0J5P1L5_9PAST</name>
<gene>
    <name evidence="1" type="ORF">RO21_12035</name>
</gene>
<dbReference type="Proteomes" id="UP000036270">
    <property type="component" value="Unassembled WGS sequence"/>
</dbReference>
<evidence type="ECO:0000313" key="2">
    <source>
        <dbReference type="Proteomes" id="UP000036270"/>
    </source>
</evidence>
<organism evidence="1 2">
    <name type="scientific">Muribacter muris</name>
    <dbReference type="NCBI Taxonomy" id="67855"/>
    <lineage>
        <taxon>Bacteria</taxon>
        <taxon>Pseudomonadati</taxon>
        <taxon>Pseudomonadota</taxon>
        <taxon>Gammaproteobacteria</taxon>
        <taxon>Pasteurellales</taxon>
        <taxon>Pasteurellaceae</taxon>
        <taxon>Muribacter</taxon>
    </lineage>
</organism>
<sequence>MQEIAKRPYYQKIIQRRKQETQTLNQTVFSSDFGRINRRRSDNVLNTKIKLCLRFVLRLERRKPQEIQAHLISEI</sequence>